<dbReference type="EMBL" id="AZMM01012047">
    <property type="protein sequence ID" value="ETJ33495.1"/>
    <property type="molecule type" value="Genomic_DNA"/>
</dbReference>
<reference evidence="2" key="1">
    <citation type="submission" date="2013-12" db="EMBL/GenBank/DDBJ databases">
        <title>A Varibaculum cambriense genome reconstructed from a premature infant gut community with otherwise low bacterial novelty that shifts toward anaerobic metabolism during the third week of life.</title>
        <authorList>
            <person name="Brown C.T."/>
            <person name="Sharon I."/>
            <person name="Thomas B.C."/>
            <person name="Castelle C.J."/>
            <person name="Morowitz M.J."/>
            <person name="Banfield J.F."/>
        </authorList>
    </citation>
    <scope>NUCLEOTIDE SEQUENCE</scope>
</reference>
<name>W1XVK2_9ZZZZ</name>
<dbReference type="AlphaFoldDB" id="W1XVK2"/>
<proteinExistence type="predicted"/>
<feature type="region of interest" description="Disordered" evidence="1">
    <location>
        <begin position="14"/>
        <end position="47"/>
    </location>
</feature>
<comment type="caution">
    <text evidence="2">The sequence shown here is derived from an EMBL/GenBank/DDBJ whole genome shotgun (WGS) entry which is preliminary data.</text>
</comment>
<gene>
    <name evidence="2" type="ORF">Q604_UNBC12047G0002</name>
</gene>
<protein>
    <submittedName>
        <fullName evidence="2">Uncharacterized protein</fullName>
    </submittedName>
</protein>
<feature type="non-terminal residue" evidence="2">
    <location>
        <position position="1"/>
    </location>
</feature>
<evidence type="ECO:0000313" key="2">
    <source>
        <dbReference type="EMBL" id="ETJ33495.1"/>
    </source>
</evidence>
<sequence length="47" mass="5331">KKLEEYEKKIKELSAEIGEATTNSSDKKASTETTTPKDNQTKEKSER</sequence>
<accession>W1XVK2</accession>
<evidence type="ECO:0000256" key="1">
    <source>
        <dbReference type="SAM" id="MobiDB-lite"/>
    </source>
</evidence>
<organism evidence="2">
    <name type="scientific">human gut metagenome</name>
    <dbReference type="NCBI Taxonomy" id="408170"/>
    <lineage>
        <taxon>unclassified sequences</taxon>
        <taxon>metagenomes</taxon>
        <taxon>organismal metagenomes</taxon>
    </lineage>
</organism>